<accession>A0A4Y7QA63</accession>
<evidence type="ECO:0000256" key="1">
    <source>
        <dbReference type="ARBA" id="ARBA00006961"/>
    </source>
</evidence>
<gene>
    <name evidence="4" type="ORF">BD410DRAFT_820296</name>
</gene>
<proteinExistence type="inferred from homology"/>
<dbReference type="Proteomes" id="UP000294933">
    <property type="component" value="Unassembled WGS sequence"/>
</dbReference>
<feature type="compositionally biased region" description="Basic and acidic residues" evidence="2">
    <location>
        <begin position="7"/>
        <end position="22"/>
    </location>
</feature>
<evidence type="ECO:0000259" key="3">
    <source>
        <dbReference type="PROSITE" id="PS50902"/>
    </source>
</evidence>
<dbReference type="PANTHER" id="PTHR30546:SF23">
    <property type="entry name" value="FLAVOPROTEIN-LIKE PROTEIN YCP4-RELATED"/>
    <property type="match status" value="1"/>
</dbReference>
<dbReference type="InterPro" id="IPR008254">
    <property type="entry name" value="Flavodoxin/NO_synth"/>
</dbReference>
<dbReference type="Gene3D" id="3.40.50.360">
    <property type="match status" value="1"/>
</dbReference>
<evidence type="ECO:0000256" key="2">
    <source>
        <dbReference type="SAM" id="MobiDB-lite"/>
    </source>
</evidence>
<dbReference type="AlphaFoldDB" id="A0A4Y7QA63"/>
<dbReference type="InterPro" id="IPR029039">
    <property type="entry name" value="Flavoprotein-like_sf"/>
</dbReference>
<dbReference type="VEuPathDB" id="FungiDB:BD410DRAFT_820296"/>
<sequence>MCFPSKRQKDILSDEPSNKPESKTPAPATASVPPATATAPAPATEHGPAPTEPNGTEPTTEVATEQSKMAPKVAIVFYSLYGHIAKLAEAEKKGIEAAGGTATIYQVAETLPQEVLTKMHAPPKSEYPVITPETLATYDAFLLGIPTRFGNMPAQWKTFWDSTGQLWATGGLAGKYAGVFVSSAGSGGGQESTVIASLSTLAHQGIIYVPLGYSTVFPILANVEEVRGGSPWGAGTFASSTGARQPTALELELATAHGKQFYGVVSKVNF</sequence>
<dbReference type="PANTHER" id="PTHR30546">
    <property type="entry name" value="FLAVODOXIN-RELATED PROTEIN WRBA-RELATED"/>
    <property type="match status" value="1"/>
</dbReference>
<dbReference type="PROSITE" id="PS50902">
    <property type="entry name" value="FLAVODOXIN_LIKE"/>
    <property type="match status" value="1"/>
</dbReference>
<keyword evidence="5" id="KW-1185">Reference proteome</keyword>
<dbReference type="InterPro" id="IPR005025">
    <property type="entry name" value="FMN_Rdtase-like_dom"/>
</dbReference>
<reference evidence="4 5" key="1">
    <citation type="submission" date="2018-06" db="EMBL/GenBank/DDBJ databases">
        <title>A transcriptomic atlas of mushroom development highlights an independent origin of complex multicellularity.</title>
        <authorList>
            <consortium name="DOE Joint Genome Institute"/>
            <person name="Krizsan K."/>
            <person name="Almasi E."/>
            <person name="Merenyi Z."/>
            <person name="Sahu N."/>
            <person name="Viragh M."/>
            <person name="Koszo T."/>
            <person name="Mondo S."/>
            <person name="Kiss B."/>
            <person name="Balint B."/>
            <person name="Kues U."/>
            <person name="Barry K."/>
            <person name="Hegedus J.C."/>
            <person name="Henrissat B."/>
            <person name="Johnson J."/>
            <person name="Lipzen A."/>
            <person name="Ohm R."/>
            <person name="Nagy I."/>
            <person name="Pangilinan J."/>
            <person name="Yan J."/>
            <person name="Xiong Y."/>
            <person name="Grigoriev I.V."/>
            <person name="Hibbett D.S."/>
            <person name="Nagy L.G."/>
        </authorList>
    </citation>
    <scope>NUCLEOTIDE SEQUENCE [LARGE SCALE GENOMIC DNA]</scope>
    <source>
        <strain evidence="4 5">SZMC22713</strain>
    </source>
</reference>
<organism evidence="4 5">
    <name type="scientific">Rickenella mellea</name>
    <dbReference type="NCBI Taxonomy" id="50990"/>
    <lineage>
        <taxon>Eukaryota</taxon>
        <taxon>Fungi</taxon>
        <taxon>Dikarya</taxon>
        <taxon>Basidiomycota</taxon>
        <taxon>Agaricomycotina</taxon>
        <taxon>Agaricomycetes</taxon>
        <taxon>Hymenochaetales</taxon>
        <taxon>Rickenellaceae</taxon>
        <taxon>Rickenella</taxon>
    </lineage>
</organism>
<protein>
    <submittedName>
        <fullName evidence="4">NADH-quinone oxidoreductase</fullName>
    </submittedName>
</protein>
<feature type="domain" description="Flavodoxin-like" evidence="3">
    <location>
        <begin position="73"/>
        <end position="261"/>
    </location>
</feature>
<dbReference type="SUPFAM" id="SSF52218">
    <property type="entry name" value="Flavoproteins"/>
    <property type="match status" value="1"/>
</dbReference>
<dbReference type="EMBL" id="ML170166">
    <property type="protein sequence ID" value="TDL24547.1"/>
    <property type="molecule type" value="Genomic_DNA"/>
</dbReference>
<dbReference type="GO" id="GO:0010181">
    <property type="term" value="F:FMN binding"/>
    <property type="evidence" value="ECO:0007669"/>
    <property type="project" value="InterPro"/>
</dbReference>
<evidence type="ECO:0000313" key="5">
    <source>
        <dbReference type="Proteomes" id="UP000294933"/>
    </source>
</evidence>
<dbReference type="FunFam" id="3.40.50.360:FF:000001">
    <property type="entry name" value="NAD(P)H dehydrogenase (Quinone) FQR1-like"/>
    <property type="match status" value="1"/>
</dbReference>
<dbReference type="NCBIfam" id="NF002999">
    <property type="entry name" value="PRK03767.1"/>
    <property type="match status" value="1"/>
</dbReference>
<dbReference type="STRING" id="50990.A0A4Y7QA63"/>
<dbReference type="GO" id="GO:0016020">
    <property type="term" value="C:membrane"/>
    <property type="evidence" value="ECO:0007669"/>
    <property type="project" value="TreeGrafter"/>
</dbReference>
<evidence type="ECO:0000313" key="4">
    <source>
        <dbReference type="EMBL" id="TDL24547.1"/>
    </source>
</evidence>
<name>A0A4Y7QA63_9AGAM</name>
<comment type="similarity">
    <text evidence="1">Belongs to the WrbA family.</text>
</comment>
<dbReference type="InterPro" id="IPR010089">
    <property type="entry name" value="Flavoprotein_WrbA-like"/>
</dbReference>
<dbReference type="OrthoDB" id="504689at2759"/>
<feature type="region of interest" description="Disordered" evidence="2">
    <location>
        <begin position="1"/>
        <end position="66"/>
    </location>
</feature>
<feature type="compositionally biased region" description="Low complexity" evidence="2">
    <location>
        <begin position="24"/>
        <end position="61"/>
    </location>
</feature>
<dbReference type="NCBIfam" id="TIGR01755">
    <property type="entry name" value="flav_wrbA"/>
    <property type="match status" value="1"/>
</dbReference>
<dbReference type="Pfam" id="PF03358">
    <property type="entry name" value="FMN_red"/>
    <property type="match status" value="1"/>
</dbReference>
<dbReference type="GO" id="GO:0003955">
    <property type="term" value="F:NAD(P)H dehydrogenase (quinone) activity"/>
    <property type="evidence" value="ECO:0007669"/>
    <property type="project" value="InterPro"/>
</dbReference>